<dbReference type="SUPFAM" id="SSF54768">
    <property type="entry name" value="dsRNA-binding domain-like"/>
    <property type="match status" value="1"/>
</dbReference>
<keyword evidence="7" id="KW-1185">Reference proteome</keyword>
<gene>
    <name evidence="6" type="ORF">PEVE_00016134</name>
</gene>
<evidence type="ECO:0000256" key="4">
    <source>
        <dbReference type="ARBA" id="ARBA00023204"/>
    </source>
</evidence>
<feature type="region of interest" description="Disordered" evidence="5">
    <location>
        <begin position="416"/>
        <end position="435"/>
    </location>
</feature>
<keyword evidence="4" id="KW-0234">DNA repair</keyword>
<dbReference type="Pfam" id="PF04098">
    <property type="entry name" value="Rad52_Rad22"/>
    <property type="match status" value="1"/>
</dbReference>
<dbReference type="InterPro" id="IPR007232">
    <property type="entry name" value="Rad52_Rad59_Rad22"/>
</dbReference>
<comment type="caution">
    <text evidence="6">The sequence shown here is derived from an EMBL/GenBank/DDBJ whole genome shotgun (WGS) entry which is preliminary data.</text>
</comment>
<dbReference type="EMBL" id="CALNXI010000226">
    <property type="protein sequence ID" value="CAH3022596.1"/>
    <property type="molecule type" value="Genomic_DNA"/>
</dbReference>
<evidence type="ECO:0000313" key="7">
    <source>
        <dbReference type="Proteomes" id="UP001159427"/>
    </source>
</evidence>
<dbReference type="InterPro" id="IPR004585">
    <property type="entry name" value="DNA_recomb/repair_Rad52"/>
</dbReference>
<sequence>MCNTDKAAGVSFGNVNFTPSEQEAIQNALNQKLGPEYISQRAGAGGQKLAYVEGWKLINLANETFGFNGWSHSVTHQNIDFVDQVANKYYVGVSAFVKVQLKDGVYHEDIGYGVSEGMKSKALSLEKARKEAVTDGLKRALKSFGQSLGNCISDKDYLKYITKQHKSLNAEYDLNHMRRPGQGLTTKVTVNHIQQSEKTSETTANDCNGNTCQAQVISTSKISGKNSDELTSETTKYVTPNTNALKPVARKEVRTPLEDLNSPKTGPPHLPLRKPVAASTPAVPLARKHCTSSVTTPIDCRSLTSMGDATPQQDNYSVIPEDDPMLWNQSFGFEEALICCSDEFLMRPEESNLENHPLEENDVKLTGIDNRSSHRVSAPINSAHSSNNTSNYRSIDKQSSFSKPFHPVSNKTVYSALTNQPENAKRRKVEQIAPR</sequence>
<name>A0ABN8M2D3_9CNID</name>
<dbReference type="Proteomes" id="UP001159427">
    <property type="component" value="Unassembled WGS sequence"/>
</dbReference>
<keyword evidence="2" id="KW-0227">DNA damage</keyword>
<evidence type="ECO:0000256" key="5">
    <source>
        <dbReference type="SAM" id="MobiDB-lite"/>
    </source>
</evidence>
<proteinExistence type="inferred from homology"/>
<organism evidence="6 7">
    <name type="scientific">Porites evermanni</name>
    <dbReference type="NCBI Taxonomy" id="104178"/>
    <lineage>
        <taxon>Eukaryota</taxon>
        <taxon>Metazoa</taxon>
        <taxon>Cnidaria</taxon>
        <taxon>Anthozoa</taxon>
        <taxon>Hexacorallia</taxon>
        <taxon>Scleractinia</taxon>
        <taxon>Fungiina</taxon>
        <taxon>Poritidae</taxon>
        <taxon>Porites</taxon>
    </lineage>
</organism>
<protein>
    <submittedName>
        <fullName evidence="6">Uncharacterized protein</fullName>
    </submittedName>
</protein>
<dbReference type="PANTHER" id="PTHR12132:SF1">
    <property type="entry name" value="DNA REPAIR PROTEIN RAD52 HOMOLOG"/>
    <property type="match status" value="1"/>
</dbReference>
<feature type="compositionally biased region" description="Polar residues" evidence="5">
    <location>
        <begin position="379"/>
        <end position="402"/>
    </location>
</feature>
<evidence type="ECO:0000256" key="2">
    <source>
        <dbReference type="ARBA" id="ARBA00022763"/>
    </source>
</evidence>
<dbReference type="InterPro" id="IPR042525">
    <property type="entry name" value="Rad52_Rad59_Rad22_sf"/>
</dbReference>
<dbReference type="PANTHER" id="PTHR12132">
    <property type="entry name" value="DNA REPAIR AND RECOMBINATION PROTEIN RAD52, RAD59"/>
    <property type="match status" value="1"/>
</dbReference>
<evidence type="ECO:0000256" key="1">
    <source>
        <dbReference type="ARBA" id="ARBA00006638"/>
    </source>
</evidence>
<evidence type="ECO:0000313" key="6">
    <source>
        <dbReference type="EMBL" id="CAH3022596.1"/>
    </source>
</evidence>
<reference evidence="6 7" key="1">
    <citation type="submission" date="2022-05" db="EMBL/GenBank/DDBJ databases">
        <authorList>
            <consortium name="Genoscope - CEA"/>
            <person name="William W."/>
        </authorList>
    </citation>
    <scope>NUCLEOTIDE SEQUENCE [LARGE SCALE GENOMIC DNA]</scope>
</reference>
<feature type="region of interest" description="Disordered" evidence="5">
    <location>
        <begin position="377"/>
        <end position="407"/>
    </location>
</feature>
<keyword evidence="3" id="KW-0233">DNA recombination</keyword>
<dbReference type="NCBIfam" id="TIGR00607">
    <property type="entry name" value="rad52"/>
    <property type="match status" value="1"/>
</dbReference>
<accession>A0ABN8M2D3</accession>
<evidence type="ECO:0000256" key="3">
    <source>
        <dbReference type="ARBA" id="ARBA00023172"/>
    </source>
</evidence>
<comment type="similarity">
    <text evidence="1">Belongs to the RAD52 family.</text>
</comment>
<dbReference type="InterPro" id="IPR041247">
    <property type="entry name" value="Rad52_fam"/>
</dbReference>
<dbReference type="Gene3D" id="3.30.390.80">
    <property type="entry name" value="DNA repair protein Rad52/59/22"/>
    <property type="match status" value="1"/>
</dbReference>